<dbReference type="InterPro" id="IPR010071">
    <property type="entry name" value="AA_adenyl_dom"/>
</dbReference>
<protein>
    <submittedName>
        <fullName evidence="6">Amino acid adenylation domain-containing protein</fullName>
    </submittedName>
</protein>
<dbReference type="Proteomes" id="UP001470023">
    <property type="component" value="Unassembled WGS sequence"/>
</dbReference>
<evidence type="ECO:0000313" key="7">
    <source>
        <dbReference type="Proteomes" id="UP001470023"/>
    </source>
</evidence>
<dbReference type="InterPro" id="IPR020845">
    <property type="entry name" value="AMP-binding_CS"/>
</dbReference>
<dbReference type="PROSITE" id="PS00455">
    <property type="entry name" value="AMP_BINDING"/>
    <property type="match status" value="1"/>
</dbReference>
<dbReference type="InterPro" id="IPR025110">
    <property type="entry name" value="AMP-bd_C"/>
</dbReference>
<proteinExistence type="predicted"/>
<dbReference type="Gene3D" id="3.30.300.30">
    <property type="match status" value="1"/>
</dbReference>
<dbReference type="InterPro" id="IPR036736">
    <property type="entry name" value="ACP-like_sf"/>
</dbReference>
<feature type="region of interest" description="Disordered" evidence="4">
    <location>
        <begin position="1"/>
        <end position="29"/>
    </location>
</feature>
<dbReference type="SUPFAM" id="SSF47336">
    <property type="entry name" value="ACP-like"/>
    <property type="match status" value="1"/>
</dbReference>
<keyword evidence="3" id="KW-0597">Phosphoprotein</keyword>
<feature type="domain" description="Carrier" evidence="5">
    <location>
        <begin position="721"/>
        <end position="796"/>
    </location>
</feature>
<dbReference type="Gene3D" id="3.40.50.980">
    <property type="match status" value="2"/>
</dbReference>
<evidence type="ECO:0000256" key="1">
    <source>
        <dbReference type="ARBA" id="ARBA00001957"/>
    </source>
</evidence>
<dbReference type="InterPro" id="IPR009081">
    <property type="entry name" value="PP-bd_ACP"/>
</dbReference>
<feature type="compositionally biased region" description="Pro residues" evidence="4">
    <location>
        <begin position="334"/>
        <end position="346"/>
    </location>
</feature>
<dbReference type="InterPro" id="IPR006162">
    <property type="entry name" value="Ppantetheine_attach_site"/>
</dbReference>
<evidence type="ECO:0000313" key="6">
    <source>
        <dbReference type="EMBL" id="MER6429159.1"/>
    </source>
</evidence>
<dbReference type="PROSITE" id="PS50075">
    <property type="entry name" value="CARRIER"/>
    <property type="match status" value="1"/>
</dbReference>
<dbReference type="InterPro" id="IPR020806">
    <property type="entry name" value="PKS_PP-bd"/>
</dbReference>
<evidence type="ECO:0000259" key="5">
    <source>
        <dbReference type="PROSITE" id="PS50075"/>
    </source>
</evidence>
<dbReference type="Pfam" id="PF00550">
    <property type="entry name" value="PP-binding"/>
    <property type="match status" value="1"/>
</dbReference>
<feature type="region of interest" description="Disordered" evidence="4">
    <location>
        <begin position="331"/>
        <end position="351"/>
    </location>
</feature>
<dbReference type="CDD" id="cd19531">
    <property type="entry name" value="LCL_NRPS-like"/>
    <property type="match status" value="1"/>
</dbReference>
<dbReference type="SMART" id="SM00823">
    <property type="entry name" value="PKS_PP"/>
    <property type="match status" value="1"/>
</dbReference>
<dbReference type="InterPro" id="IPR045851">
    <property type="entry name" value="AMP-bd_C_sf"/>
</dbReference>
<accession>A0ABV1U621</accession>
<dbReference type="Pfam" id="PF00668">
    <property type="entry name" value="Condensation"/>
    <property type="match status" value="1"/>
</dbReference>
<name>A0ABV1U621_9ACTN</name>
<dbReference type="PANTHER" id="PTHR45527:SF1">
    <property type="entry name" value="FATTY ACID SYNTHASE"/>
    <property type="match status" value="1"/>
</dbReference>
<feature type="compositionally biased region" description="Pro residues" evidence="4">
    <location>
        <begin position="12"/>
        <end position="21"/>
    </location>
</feature>
<comment type="caution">
    <text evidence="6">The sequence shown here is derived from an EMBL/GenBank/DDBJ whole genome shotgun (WGS) entry which is preliminary data.</text>
</comment>
<gene>
    <name evidence="6" type="ORF">ABT272_15600</name>
</gene>
<dbReference type="PANTHER" id="PTHR45527">
    <property type="entry name" value="NONRIBOSOMAL PEPTIDE SYNTHETASE"/>
    <property type="match status" value="1"/>
</dbReference>
<reference evidence="6 7" key="1">
    <citation type="submission" date="2024-06" db="EMBL/GenBank/DDBJ databases">
        <title>The Natural Products Discovery Center: Release of the First 8490 Sequenced Strains for Exploring Actinobacteria Biosynthetic Diversity.</title>
        <authorList>
            <person name="Kalkreuter E."/>
            <person name="Kautsar S.A."/>
            <person name="Yang D."/>
            <person name="Bader C.D."/>
            <person name="Teijaro C.N."/>
            <person name="Fluegel L."/>
            <person name="Davis C.M."/>
            <person name="Simpson J.R."/>
            <person name="Lauterbach L."/>
            <person name="Steele A.D."/>
            <person name="Gui C."/>
            <person name="Meng S."/>
            <person name="Li G."/>
            <person name="Viehrig K."/>
            <person name="Ye F."/>
            <person name="Su P."/>
            <person name="Kiefer A.F."/>
            <person name="Nichols A."/>
            <person name="Cepeda A.J."/>
            <person name="Yan W."/>
            <person name="Fan B."/>
            <person name="Jiang Y."/>
            <person name="Adhikari A."/>
            <person name="Zheng C.-J."/>
            <person name="Schuster L."/>
            <person name="Cowan T.M."/>
            <person name="Smanski M.J."/>
            <person name="Chevrette M.G."/>
            <person name="De Carvalho L.P.S."/>
            <person name="Shen B."/>
        </authorList>
    </citation>
    <scope>NUCLEOTIDE SEQUENCE [LARGE SCALE GENOMIC DNA]</scope>
    <source>
        <strain evidence="6 7">NPDC001166</strain>
    </source>
</reference>
<dbReference type="SUPFAM" id="SSF56801">
    <property type="entry name" value="Acetyl-CoA synthetase-like"/>
    <property type="match status" value="1"/>
</dbReference>
<dbReference type="EMBL" id="JBEPAZ010000011">
    <property type="protein sequence ID" value="MER6429159.1"/>
    <property type="molecule type" value="Genomic_DNA"/>
</dbReference>
<organism evidence="6 7">
    <name type="scientific">Streptomyces sp. 900105245</name>
    <dbReference type="NCBI Taxonomy" id="3154379"/>
    <lineage>
        <taxon>Bacteria</taxon>
        <taxon>Bacillati</taxon>
        <taxon>Actinomycetota</taxon>
        <taxon>Actinomycetes</taxon>
        <taxon>Kitasatosporales</taxon>
        <taxon>Streptomycetaceae</taxon>
        <taxon>Streptomyces</taxon>
    </lineage>
</organism>
<dbReference type="Pfam" id="PF13193">
    <property type="entry name" value="AMP-binding_C"/>
    <property type="match status" value="1"/>
</dbReference>
<dbReference type="Gene3D" id="1.10.1200.10">
    <property type="entry name" value="ACP-like"/>
    <property type="match status" value="1"/>
</dbReference>
<comment type="cofactor">
    <cofactor evidence="1">
        <name>pantetheine 4'-phosphate</name>
        <dbReference type="ChEBI" id="CHEBI:47942"/>
    </cofactor>
</comment>
<dbReference type="PROSITE" id="PS00012">
    <property type="entry name" value="PHOSPHOPANTETHEINE"/>
    <property type="match status" value="1"/>
</dbReference>
<dbReference type="NCBIfam" id="TIGR01733">
    <property type="entry name" value="AA-adenyl-dom"/>
    <property type="match status" value="1"/>
</dbReference>
<sequence length="1250" mass="134973">MTSVRSGTPTRTPTPSPPVPDTRPDTDGDAVLLVTDHPRTRDAADTALASVRLRNAATPHDLAAFALLLHRYTGQRRLLLDVDLSGRGAGALTLAVEPDEPASALLARTAHAAPHRRPAETAVRYADHPVPAGSAELELTRDGTDLLLGYRPSLFDEQTVRRLGDHLRRVAAFLDRSPQAPVHAADLLGEDERALILGTFNDTSRPYPDSAGIPALFGEQARRTPDATAVTDRSGRLTYGELDAAADRLAHAIRAAGARHGERVGLRTGRTADLVVGALGILKAGCAYLPLETGLPARRTEWLLADASVRVLVTSPEVPVDFVFDGTVLHPTGHPSPHPAGHPSPHPADHLTVPPAAADLAYICYTSGTTGQPKGVEVTHRNVVRLVKGTDYVRFGRPLRVLPTGSIAFDASTFELWGPLLNGGSVHLVDSDVILDARALGRELAAHDITTLWLTSPLFNQLVEQDATAFRGLRELVVGGDALSSVHVAKAMTACPGVTLVNGYGPTENTTFSLTHRITRDDLGRIPIGRPIAHSTAYILDDRGRLCPVGVPGELCLGGDGVARGYLGRPELTAERFVPDLFSPGGGRLYRSGDLARWRPDGTVEFLGRRDHQVKVRGFRIEPAEVEKAMLGHPDVAEAIVLARSRPGRGEKYLCGYYAGPRPPAPEDLRDHLAQALAPHMVPAHLVPLEALPLNHTGKVDRAALPDPGGAHLPPGTPAVPPSDDIERALVDLAEQALGIKGLGVAHDLRDLGADSLTATLIAAGVREVLGRDCPVSAVLRSRTLGGLAALVRGSAPVTEPAIRPAPPRPSYPVTPQQRRLYFEQLKDERAVHYNVPITLELPAHTDPLRLTDALRRLTRRHDALRTRFAVTDDGEVVQHIDDDAEPSIQVHDGEPGPLAAFVRPFDLSEAPLWRAEVHRTPAAVTLRLDLHHIVVDGYSLAPLFEDLDALYAGDEPPPPTLRYRDYAVWLTGPEGRRQQKSQEAYWRQEFASPPDPGDLPTDRPRPPLRELAGDVVTFDLGPDRTARLRELARQRDVTLFAVLASAYGILLGRLKGTAHVTFGTPVSGRTAPGLHRTVGMFAQTVCLRGDADPALPYETYLRHTARTAEEAFAHQDFPFDDVVALAAPVRDYSRTPLFDALIALHSGRYAAVDFQGARVPLRLEPTGQAVFDLNLQIHEDAGTLRAAWQYAAGLFRRDTVEGWRDDLVALLDALAADPTAPLGALCPDRPERPARAAADILTAELDFDL</sequence>
<keyword evidence="2" id="KW-0596">Phosphopantetheine</keyword>
<feature type="compositionally biased region" description="Low complexity" evidence="4">
    <location>
        <begin position="1"/>
        <end position="11"/>
    </location>
</feature>
<dbReference type="InterPro" id="IPR000873">
    <property type="entry name" value="AMP-dep_synth/lig_dom"/>
</dbReference>
<dbReference type="CDD" id="cd12117">
    <property type="entry name" value="A_NRPS_Srf_like"/>
    <property type="match status" value="1"/>
</dbReference>
<dbReference type="Gene3D" id="3.30.559.10">
    <property type="entry name" value="Chloramphenicol acetyltransferase-like domain"/>
    <property type="match status" value="1"/>
</dbReference>
<evidence type="ECO:0000256" key="4">
    <source>
        <dbReference type="SAM" id="MobiDB-lite"/>
    </source>
</evidence>
<dbReference type="InterPro" id="IPR023213">
    <property type="entry name" value="CAT-like_dom_sf"/>
</dbReference>
<dbReference type="SUPFAM" id="SSF52777">
    <property type="entry name" value="CoA-dependent acyltransferases"/>
    <property type="match status" value="3"/>
</dbReference>
<dbReference type="Gene3D" id="3.30.559.30">
    <property type="entry name" value="Nonribosomal peptide synthetase, condensation domain"/>
    <property type="match status" value="2"/>
</dbReference>
<evidence type="ECO:0000256" key="2">
    <source>
        <dbReference type="ARBA" id="ARBA00022450"/>
    </source>
</evidence>
<dbReference type="RefSeq" id="WP_352063687.1">
    <property type="nucleotide sequence ID" value="NZ_JBEPAZ010000011.1"/>
</dbReference>
<dbReference type="Pfam" id="PF00501">
    <property type="entry name" value="AMP-binding"/>
    <property type="match status" value="1"/>
</dbReference>
<dbReference type="Gene3D" id="2.30.38.10">
    <property type="entry name" value="Luciferase, Domain 3"/>
    <property type="match status" value="1"/>
</dbReference>
<dbReference type="InterPro" id="IPR001242">
    <property type="entry name" value="Condensation_dom"/>
</dbReference>
<evidence type="ECO:0000256" key="3">
    <source>
        <dbReference type="ARBA" id="ARBA00022553"/>
    </source>
</evidence>
<keyword evidence="7" id="KW-1185">Reference proteome</keyword>